<dbReference type="SMART" id="SM00028">
    <property type="entry name" value="TPR"/>
    <property type="match status" value="4"/>
</dbReference>
<dbReference type="InterPro" id="IPR011990">
    <property type="entry name" value="TPR-like_helical_dom_sf"/>
</dbReference>
<feature type="compositionally biased region" description="Polar residues" evidence="1">
    <location>
        <begin position="18"/>
        <end position="29"/>
    </location>
</feature>
<dbReference type="Gene3D" id="1.25.40.10">
    <property type="entry name" value="Tetratricopeptide repeat domain"/>
    <property type="match status" value="1"/>
</dbReference>
<evidence type="ECO:0000256" key="1">
    <source>
        <dbReference type="SAM" id="MobiDB-lite"/>
    </source>
</evidence>
<name>A0AB34K4K1_PRYPA</name>
<dbReference type="Proteomes" id="UP001515480">
    <property type="component" value="Unassembled WGS sequence"/>
</dbReference>
<dbReference type="SUPFAM" id="SSF48452">
    <property type="entry name" value="TPR-like"/>
    <property type="match status" value="1"/>
</dbReference>
<sequence>MASLMRAPSRGVALSKSRGISTGWYQPETSPLPLELGSRPSTSWAAPAHASAASHRRPATAAAVPRHRQEGALRLGNLADQQLSVVHMQESAFRALPPSPRSRGFRGARFAPHRGAAHISHPQPAWSAISALEPLTPPSPPRPVDGNPPMYRLNEPLHVEAPSQWGAPARVGAPLTFGGMGGVAVGGAGGRTASNLQDYHMIATACLRAGRRRDEALAHYSSGVLLDNSGRGARAAGCYSRMLAAGVAAADKTTQLVAHNCLGVLKHRAADYEGAIAHHRKHLELADASGMFTPHLNLGLALAELSNYTEAQEHLREALRHSIRMNSLTLESLACGNLATVGKRAGDLETASSCLDRYLRLASTLNDEVGKADAHQLLADLAVQMGDLEDAGSHFETSLTLSGQQPERQAVHNVTKVELGVAQGQLQFEHFLRETFS</sequence>
<dbReference type="InterPro" id="IPR019734">
    <property type="entry name" value="TPR_rpt"/>
</dbReference>
<reference evidence="2 3" key="1">
    <citation type="journal article" date="2024" name="Science">
        <title>Giant polyketide synthase enzymes in the biosynthesis of giant marine polyether toxins.</title>
        <authorList>
            <person name="Fallon T.R."/>
            <person name="Shende V.V."/>
            <person name="Wierzbicki I.H."/>
            <person name="Pendleton A.L."/>
            <person name="Watervoot N.F."/>
            <person name="Auber R.P."/>
            <person name="Gonzalez D.J."/>
            <person name="Wisecaver J.H."/>
            <person name="Moore B.S."/>
        </authorList>
    </citation>
    <scope>NUCLEOTIDE SEQUENCE [LARGE SCALE GENOMIC DNA]</scope>
    <source>
        <strain evidence="2 3">12B1</strain>
    </source>
</reference>
<organism evidence="2 3">
    <name type="scientific">Prymnesium parvum</name>
    <name type="common">Toxic golden alga</name>
    <dbReference type="NCBI Taxonomy" id="97485"/>
    <lineage>
        <taxon>Eukaryota</taxon>
        <taxon>Haptista</taxon>
        <taxon>Haptophyta</taxon>
        <taxon>Prymnesiophyceae</taxon>
        <taxon>Prymnesiales</taxon>
        <taxon>Prymnesiaceae</taxon>
        <taxon>Prymnesium</taxon>
    </lineage>
</organism>
<proteinExistence type="predicted"/>
<feature type="region of interest" description="Disordered" evidence="1">
    <location>
        <begin position="1"/>
        <end position="60"/>
    </location>
</feature>
<accession>A0AB34K4K1</accession>
<dbReference type="PANTHER" id="PTHR10098">
    <property type="entry name" value="RAPSYN-RELATED"/>
    <property type="match status" value="1"/>
</dbReference>
<evidence type="ECO:0000313" key="3">
    <source>
        <dbReference type="Proteomes" id="UP001515480"/>
    </source>
</evidence>
<dbReference type="EMBL" id="JBGBPQ010000001">
    <property type="protein sequence ID" value="KAL1529206.1"/>
    <property type="molecule type" value="Genomic_DNA"/>
</dbReference>
<evidence type="ECO:0008006" key="4">
    <source>
        <dbReference type="Google" id="ProtNLM"/>
    </source>
</evidence>
<gene>
    <name evidence="2" type="ORF">AB1Y20_000162</name>
</gene>
<dbReference type="Pfam" id="PF13181">
    <property type="entry name" value="TPR_8"/>
    <property type="match status" value="2"/>
</dbReference>
<protein>
    <recommendedName>
        <fullName evidence="4">MalT-like TPR region domain-containing protein</fullName>
    </recommendedName>
</protein>
<comment type="caution">
    <text evidence="2">The sequence shown here is derived from an EMBL/GenBank/DDBJ whole genome shotgun (WGS) entry which is preliminary data.</text>
</comment>
<dbReference type="AlphaFoldDB" id="A0AB34K4K1"/>
<keyword evidence="3" id="KW-1185">Reference proteome</keyword>
<dbReference type="PANTHER" id="PTHR10098:SF108">
    <property type="entry name" value="TETRATRICOPEPTIDE REPEAT PROTEIN 28"/>
    <property type="match status" value="1"/>
</dbReference>
<feature type="compositionally biased region" description="Low complexity" evidence="1">
    <location>
        <begin position="41"/>
        <end position="60"/>
    </location>
</feature>
<evidence type="ECO:0000313" key="2">
    <source>
        <dbReference type="EMBL" id="KAL1529206.1"/>
    </source>
</evidence>